<gene>
    <name evidence="1" type="ordered locus">BpOF4_21774</name>
</gene>
<reference evidence="1 2" key="1">
    <citation type="journal article" date="2011" name="Environ. Microbiol.">
        <title>Genome of alkaliphilic Bacillus pseudofirmus OF4 reveals adaptations that support the ability to grow in an external pH range from 7.5 to 11.4.</title>
        <authorList>
            <person name="Janto B."/>
            <person name="Ahmed A."/>
            <person name="Ito M."/>
            <person name="Liu J."/>
            <person name="Hicks D.B."/>
            <person name="Pagni S."/>
            <person name="Fackelmayer O.J."/>
            <person name="Smith T.A."/>
            <person name="Earl J."/>
            <person name="Elbourne L.D."/>
            <person name="Hassan K."/>
            <person name="Paulsen I.T."/>
            <person name="Kolsto A.B."/>
            <person name="Tourasse N.J."/>
            <person name="Ehrlich G.D."/>
            <person name="Boissy R."/>
            <person name="Ivey D.M."/>
            <person name="Li G."/>
            <person name="Xue Y."/>
            <person name="Ma Y."/>
            <person name="Hu F.Z."/>
            <person name="Krulwich T.A."/>
        </authorList>
    </citation>
    <scope>NUCLEOTIDE SEQUENCE [LARGE SCALE GENOMIC DNA]</scope>
    <source>
        <strain evidence="2">ATCC BAA-2126 / JCM 17055 / OF4</strain>
    </source>
</reference>
<dbReference type="Proteomes" id="UP000001544">
    <property type="component" value="Plasmid pBpOF4-02"/>
</dbReference>
<keyword evidence="2" id="KW-1185">Reference proteome</keyword>
<sequence length="30" mass="3461">MDKATSVNYLSFEQSTEEAFYNAGKYISEH</sequence>
<keyword evidence="1" id="KW-0614">Plasmid</keyword>
<protein>
    <submittedName>
        <fullName evidence="1">Uncharacterized protein</fullName>
    </submittedName>
</protein>
<accession>D3G1X4</accession>
<name>D3G1X4_ALKPO</name>
<evidence type="ECO:0000313" key="2">
    <source>
        <dbReference type="Proteomes" id="UP000001544"/>
    </source>
</evidence>
<dbReference type="EMBL" id="CP001880">
    <property type="protein sequence ID" value="ADC52350.1"/>
    <property type="molecule type" value="Genomic_DNA"/>
</dbReference>
<dbReference type="KEGG" id="bpf:BpOF4_21774"/>
<evidence type="ECO:0000313" key="1">
    <source>
        <dbReference type="EMBL" id="ADC52350.1"/>
    </source>
</evidence>
<proteinExistence type="predicted"/>
<geneLocation type="plasmid" evidence="1 2">
    <name>pBpOF4-02</name>
</geneLocation>
<dbReference type="HOGENOM" id="CLU_3402158_0_0_9"/>
<dbReference type="AlphaFoldDB" id="D3G1X4"/>
<organism evidence="1 2">
    <name type="scientific">Alkalihalophilus pseudofirmus (strain ATCC BAA-2126 / JCM 17055 / OF4)</name>
    <name type="common">Bacillus pseudofirmus</name>
    <dbReference type="NCBI Taxonomy" id="398511"/>
    <lineage>
        <taxon>Bacteria</taxon>
        <taxon>Bacillati</taxon>
        <taxon>Bacillota</taxon>
        <taxon>Bacilli</taxon>
        <taxon>Bacillales</taxon>
        <taxon>Bacillaceae</taxon>
        <taxon>Alkalihalophilus</taxon>
    </lineage>
</organism>